<name>A0A380KBI2_9STRE</name>
<dbReference type="OrthoDB" id="9979587at2"/>
<evidence type="ECO:0000313" key="1">
    <source>
        <dbReference type="EMBL" id="SUN61486.1"/>
    </source>
</evidence>
<dbReference type="InterPro" id="IPR019493">
    <property type="entry name" value="Bacteriocin_IIb_lactacin-rel"/>
</dbReference>
<sequence length="76" mass="7693">MNTVLNQFEVMDDIKLSSVTGGGCNWAGAAATVGVGVVGGAIKGFVKSHTWQGAVLKGIGYGIKSGVAYGATCKWT</sequence>
<proteinExistence type="predicted"/>
<dbReference type="AlphaFoldDB" id="A0A380KBI2"/>
<organism evidence="1 2">
    <name type="scientific">Streptococcus hyointestinalis</name>
    <dbReference type="NCBI Taxonomy" id="1337"/>
    <lineage>
        <taxon>Bacteria</taxon>
        <taxon>Bacillati</taxon>
        <taxon>Bacillota</taxon>
        <taxon>Bacilli</taxon>
        <taxon>Lactobacillales</taxon>
        <taxon>Streptococcaceae</taxon>
        <taxon>Streptococcus</taxon>
    </lineage>
</organism>
<keyword evidence="2" id="KW-1185">Reference proteome</keyword>
<protein>
    <submittedName>
        <fullName evidence="1">BlpU</fullName>
    </submittedName>
</protein>
<dbReference type="EMBL" id="UHFN01000007">
    <property type="protein sequence ID" value="SUN61486.1"/>
    <property type="molecule type" value="Genomic_DNA"/>
</dbReference>
<gene>
    <name evidence="1" type="primary">blpU</name>
    <name evidence="1" type="ORF">NCTC12224_01486</name>
</gene>
<dbReference type="Proteomes" id="UP000254924">
    <property type="component" value="Unassembled WGS sequence"/>
</dbReference>
<accession>A0A380KBI2</accession>
<dbReference type="GO" id="GO:0042742">
    <property type="term" value="P:defense response to bacterium"/>
    <property type="evidence" value="ECO:0007669"/>
    <property type="project" value="InterPro"/>
</dbReference>
<evidence type="ECO:0000313" key="2">
    <source>
        <dbReference type="Proteomes" id="UP000254924"/>
    </source>
</evidence>
<reference evidence="1 2" key="1">
    <citation type="submission" date="2018-06" db="EMBL/GenBank/DDBJ databases">
        <authorList>
            <consortium name="Pathogen Informatics"/>
            <person name="Doyle S."/>
        </authorList>
    </citation>
    <scope>NUCLEOTIDE SEQUENCE [LARGE SCALE GENOMIC DNA]</scope>
    <source>
        <strain evidence="1 2">NCTC12224</strain>
    </source>
</reference>
<dbReference type="Pfam" id="PF10439">
    <property type="entry name" value="Bacteriocin_IIc"/>
    <property type="match status" value="1"/>
</dbReference>